<dbReference type="Proteomes" id="UP000199208">
    <property type="component" value="Unassembled WGS sequence"/>
</dbReference>
<dbReference type="CDD" id="cd07197">
    <property type="entry name" value="nitrilase"/>
    <property type="match status" value="1"/>
</dbReference>
<dbReference type="SUPFAM" id="SSF56317">
    <property type="entry name" value="Carbon-nitrogen hydrolase"/>
    <property type="match status" value="1"/>
</dbReference>
<gene>
    <name evidence="3" type="ORF">SAMN03080599_01119</name>
</gene>
<dbReference type="InterPro" id="IPR003010">
    <property type="entry name" value="C-N_Hydrolase"/>
</dbReference>
<dbReference type="PANTHER" id="PTHR43674">
    <property type="entry name" value="NITRILASE C965.09-RELATED"/>
    <property type="match status" value="1"/>
</dbReference>
<evidence type="ECO:0000313" key="3">
    <source>
        <dbReference type="EMBL" id="SCZ78160.1"/>
    </source>
</evidence>
<feature type="domain" description="CN hydrolase" evidence="2">
    <location>
        <begin position="4"/>
        <end position="238"/>
    </location>
</feature>
<evidence type="ECO:0000259" key="2">
    <source>
        <dbReference type="PROSITE" id="PS50263"/>
    </source>
</evidence>
<dbReference type="PROSITE" id="PS50263">
    <property type="entry name" value="CN_HYDROLASE"/>
    <property type="match status" value="1"/>
</dbReference>
<keyword evidence="4" id="KW-1185">Reference proteome</keyword>
<dbReference type="Gene3D" id="3.60.110.10">
    <property type="entry name" value="Carbon-nitrogen hydrolase"/>
    <property type="match status" value="1"/>
</dbReference>
<dbReference type="RefSeq" id="WP_092589919.1">
    <property type="nucleotide sequence ID" value="NZ_FMWL01000004.1"/>
</dbReference>
<organism evidence="3 4">
    <name type="scientific">Acidaminobacter hydrogenoformans DSM 2784</name>
    <dbReference type="NCBI Taxonomy" id="1120920"/>
    <lineage>
        <taxon>Bacteria</taxon>
        <taxon>Bacillati</taxon>
        <taxon>Bacillota</taxon>
        <taxon>Clostridia</taxon>
        <taxon>Peptostreptococcales</taxon>
        <taxon>Acidaminobacteraceae</taxon>
        <taxon>Acidaminobacter</taxon>
    </lineage>
</organism>
<protein>
    <submittedName>
        <fullName evidence="3">N-carbamoylputrescine amidase</fullName>
    </submittedName>
</protein>
<dbReference type="Pfam" id="PF00795">
    <property type="entry name" value="CN_hydrolase"/>
    <property type="match status" value="1"/>
</dbReference>
<dbReference type="STRING" id="1120920.SAMN03080599_01119"/>
<evidence type="ECO:0000313" key="4">
    <source>
        <dbReference type="Proteomes" id="UP000199208"/>
    </source>
</evidence>
<dbReference type="InterPro" id="IPR036526">
    <property type="entry name" value="C-N_Hydrolase_sf"/>
</dbReference>
<reference evidence="3 4" key="1">
    <citation type="submission" date="2016-10" db="EMBL/GenBank/DDBJ databases">
        <authorList>
            <person name="de Groot N.N."/>
        </authorList>
    </citation>
    <scope>NUCLEOTIDE SEQUENCE [LARGE SCALE GENOMIC DNA]</scope>
    <source>
        <strain evidence="3 4">DSM 2784</strain>
    </source>
</reference>
<name>A0A1G5RWP7_9FIRM</name>
<dbReference type="PANTHER" id="PTHR43674:SF2">
    <property type="entry name" value="BETA-UREIDOPROPIONASE"/>
    <property type="match status" value="1"/>
</dbReference>
<sequence length="254" mass="27933">MTTKRIALLHLNSIAGELEHNRRLIELGVTTALEQKADWIITPETAVSGLQFSHLIGTDWIEPQPDVWACELGRRAGAEGAHLFLGLAEKGEDGLFYNVVVVLGVGGGTIGSQRKMLVHSDGWSTPGGDLSVVEINGIKAGIMICADAYTNRVANSHLTQGAQVLVAPSAWGPGLYGPEGEWEQRSRETGLPVFVCNRTGEDRTVKFWEAESLVIHQGERLLARKTRNSEVLIFEWDFAQQRLASEAFEIYILR</sequence>
<keyword evidence="1" id="KW-0378">Hydrolase</keyword>
<dbReference type="OrthoDB" id="9811121at2"/>
<dbReference type="AlphaFoldDB" id="A0A1G5RWP7"/>
<proteinExistence type="predicted"/>
<dbReference type="GO" id="GO:0016811">
    <property type="term" value="F:hydrolase activity, acting on carbon-nitrogen (but not peptide) bonds, in linear amides"/>
    <property type="evidence" value="ECO:0007669"/>
    <property type="project" value="TreeGrafter"/>
</dbReference>
<accession>A0A1G5RWP7</accession>
<evidence type="ECO:0000256" key="1">
    <source>
        <dbReference type="ARBA" id="ARBA00022801"/>
    </source>
</evidence>
<dbReference type="EMBL" id="FMWL01000004">
    <property type="protein sequence ID" value="SCZ78160.1"/>
    <property type="molecule type" value="Genomic_DNA"/>
</dbReference>
<dbReference type="InterPro" id="IPR050345">
    <property type="entry name" value="Aliph_Amidase/BUP"/>
</dbReference>